<feature type="transmembrane region" description="Helical" evidence="6">
    <location>
        <begin position="120"/>
        <end position="138"/>
    </location>
</feature>
<organism evidence="8 9">
    <name type="scientific">Melanomma pulvis-pyrius CBS 109.77</name>
    <dbReference type="NCBI Taxonomy" id="1314802"/>
    <lineage>
        <taxon>Eukaryota</taxon>
        <taxon>Fungi</taxon>
        <taxon>Dikarya</taxon>
        <taxon>Ascomycota</taxon>
        <taxon>Pezizomycotina</taxon>
        <taxon>Dothideomycetes</taxon>
        <taxon>Pleosporomycetidae</taxon>
        <taxon>Pleosporales</taxon>
        <taxon>Melanommataceae</taxon>
        <taxon>Melanomma</taxon>
    </lineage>
</organism>
<dbReference type="GO" id="GO:0008195">
    <property type="term" value="F:phosphatidate phosphatase activity"/>
    <property type="evidence" value="ECO:0007669"/>
    <property type="project" value="TreeGrafter"/>
</dbReference>
<name>A0A6A6XTB5_9PLEO</name>
<dbReference type="GO" id="GO:0016020">
    <property type="term" value="C:membrane"/>
    <property type="evidence" value="ECO:0007669"/>
    <property type="project" value="UniProtKB-SubCell"/>
</dbReference>
<dbReference type="PANTHER" id="PTHR10165:SF84">
    <property type="entry name" value="PHOSPHATIDIC ACID PHOSPHATASE BETA"/>
    <property type="match status" value="1"/>
</dbReference>
<comment type="similarity">
    <text evidence="2">Belongs to the PA-phosphatase related phosphoesterase family.</text>
</comment>
<dbReference type="SUPFAM" id="SSF48317">
    <property type="entry name" value="Acid phosphatase/Vanadium-dependent haloperoxidase"/>
    <property type="match status" value="1"/>
</dbReference>
<sequence>MNKASPPPLPKRPLRSRLRLPDQPTFRTFIRLCWIDILTQLLCTGGAFLIYKFAPIFTPKHFPVFPGMETSVVGLRFGKPYLKEYVSTLVSAIVSFVGPLVVLLGVNLGLMRSFWDGNSAIMGLGYALSTATLFQAILKTFIGGLRPHFLAACQPIIIPPFPGSGYQSIWHTPDSVCNGDEKQIREAQMSFPSGHSSAAFAGFGFLALYLNAKFKILGNPNPHHAASNPDRTKEKTEEKSSSQASHWKLLLFVAPWLIATTLAASKVMDYWHHPTDCIAGGLIGIVMAHLAYGMVYRGVYDARVNHVPREY</sequence>
<dbReference type="CDD" id="cd03390">
    <property type="entry name" value="PAP2_containing_1_like"/>
    <property type="match status" value="1"/>
</dbReference>
<dbReference type="Gene3D" id="1.20.144.10">
    <property type="entry name" value="Phosphatidic acid phosphatase type 2/haloperoxidase"/>
    <property type="match status" value="1"/>
</dbReference>
<keyword evidence="5 6" id="KW-0472">Membrane</keyword>
<feature type="domain" description="Phosphatidic acid phosphatase type 2/haloperoxidase" evidence="7">
    <location>
        <begin position="121"/>
        <end position="292"/>
    </location>
</feature>
<evidence type="ECO:0000313" key="9">
    <source>
        <dbReference type="Proteomes" id="UP000799757"/>
    </source>
</evidence>
<dbReference type="InterPro" id="IPR043216">
    <property type="entry name" value="PAP-like"/>
</dbReference>
<feature type="transmembrane region" description="Helical" evidence="6">
    <location>
        <begin position="249"/>
        <end position="272"/>
    </location>
</feature>
<dbReference type="Proteomes" id="UP000799757">
    <property type="component" value="Unassembled WGS sequence"/>
</dbReference>
<evidence type="ECO:0000259" key="7">
    <source>
        <dbReference type="SMART" id="SM00014"/>
    </source>
</evidence>
<evidence type="ECO:0000256" key="5">
    <source>
        <dbReference type="ARBA" id="ARBA00023136"/>
    </source>
</evidence>
<dbReference type="Pfam" id="PF01569">
    <property type="entry name" value="PAP2"/>
    <property type="match status" value="1"/>
</dbReference>
<evidence type="ECO:0000256" key="2">
    <source>
        <dbReference type="ARBA" id="ARBA00008816"/>
    </source>
</evidence>
<dbReference type="AlphaFoldDB" id="A0A6A6XTB5"/>
<proteinExistence type="inferred from homology"/>
<dbReference type="InterPro" id="IPR036938">
    <property type="entry name" value="PAP2/HPO_sf"/>
</dbReference>
<keyword evidence="9" id="KW-1185">Reference proteome</keyword>
<feature type="transmembrane region" description="Helical" evidence="6">
    <location>
        <begin position="278"/>
        <end position="299"/>
    </location>
</feature>
<dbReference type="SMART" id="SM00014">
    <property type="entry name" value="acidPPc"/>
    <property type="match status" value="1"/>
</dbReference>
<keyword evidence="4 6" id="KW-1133">Transmembrane helix</keyword>
<accession>A0A6A6XTB5</accession>
<dbReference type="GO" id="GO:0006644">
    <property type="term" value="P:phospholipid metabolic process"/>
    <property type="evidence" value="ECO:0007669"/>
    <property type="project" value="InterPro"/>
</dbReference>
<evidence type="ECO:0000256" key="4">
    <source>
        <dbReference type="ARBA" id="ARBA00022989"/>
    </source>
</evidence>
<keyword evidence="3 6" id="KW-0812">Transmembrane</keyword>
<reference evidence="8" key="1">
    <citation type="journal article" date="2020" name="Stud. Mycol.">
        <title>101 Dothideomycetes genomes: a test case for predicting lifestyles and emergence of pathogens.</title>
        <authorList>
            <person name="Haridas S."/>
            <person name="Albert R."/>
            <person name="Binder M."/>
            <person name="Bloem J."/>
            <person name="Labutti K."/>
            <person name="Salamov A."/>
            <person name="Andreopoulos B."/>
            <person name="Baker S."/>
            <person name="Barry K."/>
            <person name="Bills G."/>
            <person name="Bluhm B."/>
            <person name="Cannon C."/>
            <person name="Castanera R."/>
            <person name="Culley D."/>
            <person name="Daum C."/>
            <person name="Ezra D."/>
            <person name="Gonzalez J."/>
            <person name="Henrissat B."/>
            <person name="Kuo A."/>
            <person name="Liang C."/>
            <person name="Lipzen A."/>
            <person name="Lutzoni F."/>
            <person name="Magnuson J."/>
            <person name="Mondo S."/>
            <person name="Nolan M."/>
            <person name="Ohm R."/>
            <person name="Pangilinan J."/>
            <person name="Park H.-J."/>
            <person name="Ramirez L."/>
            <person name="Alfaro M."/>
            <person name="Sun H."/>
            <person name="Tritt A."/>
            <person name="Yoshinaga Y."/>
            <person name="Zwiers L.-H."/>
            <person name="Turgeon B."/>
            <person name="Goodwin S."/>
            <person name="Spatafora J."/>
            <person name="Crous P."/>
            <person name="Grigoriev I."/>
        </authorList>
    </citation>
    <scope>NUCLEOTIDE SEQUENCE</scope>
    <source>
        <strain evidence="8">CBS 109.77</strain>
    </source>
</reference>
<feature type="transmembrane region" description="Helical" evidence="6">
    <location>
        <begin position="85"/>
        <end position="108"/>
    </location>
</feature>
<evidence type="ECO:0000256" key="6">
    <source>
        <dbReference type="SAM" id="Phobius"/>
    </source>
</evidence>
<evidence type="ECO:0000256" key="1">
    <source>
        <dbReference type="ARBA" id="ARBA00004141"/>
    </source>
</evidence>
<dbReference type="PANTHER" id="PTHR10165">
    <property type="entry name" value="LIPID PHOSPHATE PHOSPHATASE"/>
    <property type="match status" value="1"/>
</dbReference>
<dbReference type="OrthoDB" id="10030083at2759"/>
<dbReference type="EMBL" id="MU001760">
    <property type="protein sequence ID" value="KAF2799700.1"/>
    <property type="molecule type" value="Genomic_DNA"/>
</dbReference>
<dbReference type="InterPro" id="IPR000326">
    <property type="entry name" value="PAP2/HPO"/>
</dbReference>
<comment type="subcellular location">
    <subcellularLocation>
        <location evidence="1">Membrane</location>
        <topology evidence="1">Multi-pass membrane protein</topology>
    </subcellularLocation>
</comment>
<evidence type="ECO:0000313" key="8">
    <source>
        <dbReference type="EMBL" id="KAF2799700.1"/>
    </source>
</evidence>
<gene>
    <name evidence="8" type="ORF">K505DRAFT_294229</name>
</gene>
<evidence type="ECO:0000256" key="3">
    <source>
        <dbReference type="ARBA" id="ARBA00022692"/>
    </source>
</evidence>
<dbReference type="GO" id="GO:0046839">
    <property type="term" value="P:phospholipid dephosphorylation"/>
    <property type="evidence" value="ECO:0007669"/>
    <property type="project" value="TreeGrafter"/>
</dbReference>
<feature type="transmembrane region" description="Helical" evidence="6">
    <location>
        <begin position="29"/>
        <end position="51"/>
    </location>
</feature>
<protein>
    <submittedName>
        <fullName evidence="8">PAP2-domain-containing protein</fullName>
    </submittedName>
</protein>